<dbReference type="PROSITE" id="PS00758">
    <property type="entry name" value="ARGE_DAPE_CPG2_1"/>
    <property type="match status" value="1"/>
</dbReference>
<dbReference type="PANTHER" id="PTHR43808:SF8">
    <property type="entry name" value="PEPTIDASE M20 DIMERISATION DOMAIN-CONTAINING PROTEIN"/>
    <property type="match status" value="1"/>
</dbReference>
<dbReference type="Pfam" id="PF01546">
    <property type="entry name" value="Peptidase_M20"/>
    <property type="match status" value="1"/>
</dbReference>
<comment type="similarity">
    <text evidence="2">Belongs to the peptidase M20A family.</text>
</comment>
<dbReference type="InterPro" id="IPR002933">
    <property type="entry name" value="Peptidase_M20"/>
</dbReference>
<dbReference type="InterPro" id="IPR011650">
    <property type="entry name" value="Peptidase_M20_dimer"/>
</dbReference>
<evidence type="ECO:0000259" key="6">
    <source>
        <dbReference type="Pfam" id="PF07687"/>
    </source>
</evidence>
<sequence length="445" mass="48777">MPPISEQILIYQRPVELLQRLIRFNTTNPPGDEAACITYINNLLTEAGLETAILARDPGRPNLITRLTGQGKAPPLLLYGHVDVVTAENQTWRYPPFEGKIAESCVWGRGALDMKGGLAMMLAACLRAKAENPALPGDIVLAVLSDEESGGDYGAKYLVNNHAGLFKGIRYAIGELGGYTLRLGGKKFYMIMVAEKKLCWMKVTVRGPGGHGSIPRRGGAMAKLAQLLQQIEQRRLPVHITPVVRLMLDTMVPVLPDSTSSVIRRLLNPALTDKTLDQLDESWQFLDPLLHNTVNATIVHGGHKINVIPSEITLQLDGRLLPGCTPEDMISELREITGGQFAFEFIQRGADPGEPDMALFDTLAEILREADPDGYPVPLLLSGCTDGHFFSRLGIQTYGFMPMNLPPEIEVSKLIHAADERVPVEAVTFGAEAIFQALQRFAINN</sequence>
<protein>
    <submittedName>
        <fullName evidence="7">M20/M25/M40 family metallo-hydrolase</fullName>
    </submittedName>
</protein>
<name>A0A9X4JVN5_9FIRM</name>
<dbReference type="Gene3D" id="3.30.70.360">
    <property type="match status" value="1"/>
</dbReference>
<keyword evidence="8" id="KW-1185">Reference proteome</keyword>
<evidence type="ECO:0000256" key="1">
    <source>
        <dbReference type="ARBA" id="ARBA00001947"/>
    </source>
</evidence>
<dbReference type="Gene3D" id="1.10.150.900">
    <property type="match status" value="1"/>
</dbReference>
<dbReference type="EMBL" id="JAKOAV010000006">
    <property type="protein sequence ID" value="MDF9407707.1"/>
    <property type="molecule type" value="Genomic_DNA"/>
</dbReference>
<gene>
    <name evidence="7" type="ORF">L7E55_04925</name>
</gene>
<dbReference type="GO" id="GO:0016787">
    <property type="term" value="F:hydrolase activity"/>
    <property type="evidence" value="ECO:0007669"/>
    <property type="project" value="UniProtKB-KW"/>
</dbReference>
<proteinExistence type="inferred from homology"/>
<reference evidence="7" key="1">
    <citation type="submission" date="2022-02" db="EMBL/GenBank/DDBJ databases">
        <authorList>
            <person name="Leng L."/>
        </authorList>
    </citation>
    <scope>NUCLEOTIDE SEQUENCE</scope>
    <source>
        <strain evidence="7">JI</strain>
    </source>
</reference>
<dbReference type="SUPFAM" id="SSF53187">
    <property type="entry name" value="Zn-dependent exopeptidases"/>
    <property type="match status" value="1"/>
</dbReference>
<dbReference type="SUPFAM" id="SSF55031">
    <property type="entry name" value="Bacterial exopeptidase dimerisation domain"/>
    <property type="match status" value="1"/>
</dbReference>
<evidence type="ECO:0000256" key="2">
    <source>
        <dbReference type="ARBA" id="ARBA00006247"/>
    </source>
</evidence>
<feature type="domain" description="Peptidase M20 dimerisation" evidence="6">
    <location>
        <begin position="194"/>
        <end position="336"/>
    </location>
</feature>
<dbReference type="AlphaFoldDB" id="A0A9X4JVN5"/>
<comment type="caution">
    <text evidence="7">The sequence shown here is derived from an EMBL/GenBank/DDBJ whole genome shotgun (WGS) entry which is preliminary data.</text>
</comment>
<dbReference type="Gene3D" id="3.40.630.10">
    <property type="entry name" value="Zn peptidases"/>
    <property type="match status" value="1"/>
</dbReference>
<keyword evidence="5" id="KW-0862">Zinc</keyword>
<dbReference type="Pfam" id="PF07687">
    <property type="entry name" value="M20_dimer"/>
    <property type="match status" value="1"/>
</dbReference>
<evidence type="ECO:0000313" key="7">
    <source>
        <dbReference type="EMBL" id="MDF9407707.1"/>
    </source>
</evidence>
<dbReference type="Proteomes" id="UP001154312">
    <property type="component" value="Unassembled WGS sequence"/>
</dbReference>
<organism evidence="7 8">
    <name type="scientific">Pelotomaculum isophthalicicum JI</name>
    <dbReference type="NCBI Taxonomy" id="947010"/>
    <lineage>
        <taxon>Bacteria</taxon>
        <taxon>Bacillati</taxon>
        <taxon>Bacillota</taxon>
        <taxon>Clostridia</taxon>
        <taxon>Eubacteriales</taxon>
        <taxon>Desulfotomaculaceae</taxon>
        <taxon>Pelotomaculum</taxon>
    </lineage>
</organism>
<evidence type="ECO:0000256" key="5">
    <source>
        <dbReference type="ARBA" id="ARBA00022833"/>
    </source>
</evidence>
<evidence type="ECO:0000256" key="3">
    <source>
        <dbReference type="ARBA" id="ARBA00022723"/>
    </source>
</evidence>
<evidence type="ECO:0000256" key="4">
    <source>
        <dbReference type="ARBA" id="ARBA00022801"/>
    </source>
</evidence>
<dbReference type="PANTHER" id="PTHR43808">
    <property type="entry name" value="ACETYLORNITHINE DEACETYLASE"/>
    <property type="match status" value="1"/>
</dbReference>
<evidence type="ECO:0000313" key="8">
    <source>
        <dbReference type="Proteomes" id="UP001154312"/>
    </source>
</evidence>
<dbReference type="NCBIfam" id="NF005913">
    <property type="entry name" value="PRK07906.1"/>
    <property type="match status" value="1"/>
</dbReference>
<dbReference type="InterPro" id="IPR036264">
    <property type="entry name" value="Bact_exopeptidase_dim_dom"/>
</dbReference>
<keyword evidence="4" id="KW-0378">Hydrolase</keyword>
<comment type="cofactor">
    <cofactor evidence="1">
        <name>Zn(2+)</name>
        <dbReference type="ChEBI" id="CHEBI:29105"/>
    </cofactor>
</comment>
<keyword evidence="3" id="KW-0479">Metal-binding</keyword>
<dbReference type="InterPro" id="IPR050072">
    <property type="entry name" value="Peptidase_M20A"/>
</dbReference>
<dbReference type="InterPro" id="IPR001261">
    <property type="entry name" value="ArgE/DapE_CS"/>
</dbReference>
<dbReference type="RefSeq" id="WP_277442945.1">
    <property type="nucleotide sequence ID" value="NZ_JAKOAV010000006.1"/>
</dbReference>
<dbReference type="GO" id="GO:0046872">
    <property type="term" value="F:metal ion binding"/>
    <property type="evidence" value="ECO:0007669"/>
    <property type="project" value="UniProtKB-KW"/>
</dbReference>
<accession>A0A9X4JVN5</accession>